<evidence type="ECO:0000256" key="5">
    <source>
        <dbReference type="PIRNR" id="PIRNR005096"/>
    </source>
</evidence>
<name>A0A934RLG7_9BACT</name>
<dbReference type="NCBIfam" id="NF008277">
    <property type="entry name" value="PRK11055.1"/>
    <property type="match status" value="1"/>
</dbReference>
<evidence type="ECO:0000313" key="9">
    <source>
        <dbReference type="EMBL" id="MBK1833917.1"/>
    </source>
</evidence>
<proteinExistence type="inferred from homology"/>
<comment type="pathway">
    <text evidence="1 5">Carbohydrate metabolism; hexose metabolism.</text>
</comment>
<keyword evidence="4 5" id="KW-0119">Carbohydrate metabolism</keyword>
<dbReference type="InterPro" id="IPR047215">
    <property type="entry name" value="Galactose_mutarotase-like"/>
</dbReference>
<evidence type="ECO:0000256" key="7">
    <source>
        <dbReference type="PIRSR" id="PIRSR005096-2"/>
    </source>
</evidence>
<dbReference type="InterPro" id="IPR015443">
    <property type="entry name" value="Aldose_1-epimerase"/>
</dbReference>
<dbReference type="EMBL" id="JAENIO010000015">
    <property type="protein sequence ID" value="MBK1833917.1"/>
    <property type="molecule type" value="Genomic_DNA"/>
</dbReference>
<evidence type="ECO:0000256" key="1">
    <source>
        <dbReference type="ARBA" id="ARBA00005028"/>
    </source>
</evidence>
<dbReference type="InterPro" id="IPR011013">
    <property type="entry name" value="Gal_mutarotase_sf_dom"/>
</dbReference>
<keyword evidence="3 5" id="KW-0413">Isomerase</keyword>
<feature type="binding site" evidence="7">
    <location>
        <position position="250"/>
    </location>
    <ligand>
        <name>beta-D-galactose</name>
        <dbReference type="ChEBI" id="CHEBI:27667"/>
    </ligand>
</feature>
<dbReference type="SUPFAM" id="SSF74650">
    <property type="entry name" value="Galactose mutarotase-like"/>
    <property type="match status" value="1"/>
</dbReference>
<dbReference type="PANTHER" id="PTHR10091">
    <property type="entry name" value="ALDOSE-1-EPIMERASE"/>
    <property type="match status" value="1"/>
</dbReference>
<dbReference type="GO" id="GO:0006006">
    <property type="term" value="P:glucose metabolic process"/>
    <property type="evidence" value="ECO:0007669"/>
    <property type="project" value="TreeGrafter"/>
</dbReference>
<dbReference type="RefSeq" id="WP_200391351.1">
    <property type="nucleotide sequence ID" value="NZ_JAENIO010000015.1"/>
</dbReference>
<dbReference type="Proteomes" id="UP000604083">
    <property type="component" value="Unassembled WGS sequence"/>
</dbReference>
<dbReference type="AlphaFoldDB" id="A0A934RLG7"/>
<keyword evidence="10" id="KW-1185">Reference proteome</keyword>
<evidence type="ECO:0000256" key="8">
    <source>
        <dbReference type="PIRSR" id="PIRSR005096-3"/>
    </source>
</evidence>
<dbReference type="PIRSF" id="PIRSF005096">
    <property type="entry name" value="GALM"/>
    <property type="match status" value="1"/>
</dbReference>
<comment type="caution">
    <text evidence="9">The sequence shown here is derived from an EMBL/GenBank/DDBJ whole genome shotgun (WGS) entry which is preliminary data.</text>
</comment>
<dbReference type="GO" id="GO:0030246">
    <property type="term" value="F:carbohydrate binding"/>
    <property type="evidence" value="ECO:0007669"/>
    <property type="project" value="InterPro"/>
</dbReference>
<dbReference type="GO" id="GO:0033499">
    <property type="term" value="P:galactose catabolic process via UDP-galactose, Leloir pathway"/>
    <property type="evidence" value="ECO:0007669"/>
    <property type="project" value="TreeGrafter"/>
</dbReference>
<evidence type="ECO:0000256" key="2">
    <source>
        <dbReference type="ARBA" id="ARBA00006206"/>
    </source>
</evidence>
<organism evidence="9 10">
    <name type="scientific">Roseibacillus ishigakijimensis</name>
    <dbReference type="NCBI Taxonomy" id="454146"/>
    <lineage>
        <taxon>Bacteria</taxon>
        <taxon>Pseudomonadati</taxon>
        <taxon>Verrucomicrobiota</taxon>
        <taxon>Verrucomicrobiia</taxon>
        <taxon>Verrucomicrobiales</taxon>
        <taxon>Verrucomicrobiaceae</taxon>
        <taxon>Roseibacillus</taxon>
    </lineage>
</organism>
<evidence type="ECO:0000256" key="6">
    <source>
        <dbReference type="PIRSR" id="PIRSR005096-1"/>
    </source>
</evidence>
<accession>A0A934RLG7</accession>
<dbReference type="InterPro" id="IPR014718">
    <property type="entry name" value="GH-type_carb-bd"/>
</dbReference>
<dbReference type="PANTHER" id="PTHR10091:SF0">
    <property type="entry name" value="GALACTOSE MUTAROTASE"/>
    <property type="match status" value="1"/>
</dbReference>
<comment type="similarity">
    <text evidence="2 5">Belongs to the aldose epimerase family.</text>
</comment>
<evidence type="ECO:0000313" key="10">
    <source>
        <dbReference type="Proteomes" id="UP000604083"/>
    </source>
</evidence>
<feature type="binding site" evidence="8">
    <location>
        <begin position="178"/>
        <end position="180"/>
    </location>
    <ligand>
        <name>beta-D-galactose</name>
        <dbReference type="ChEBI" id="CHEBI:27667"/>
    </ligand>
</feature>
<dbReference type="GO" id="GO:0004034">
    <property type="term" value="F:aldose 1-epimerase activity"/>
    <property type="evidence" value="ECO:0007669"/>
    <property type="project" value="UniProtKB-EC"/>
</dbReference>
<dbReference type="InterPro" id="IPR008183">
    <property type="entry name" value="Aldose_1/G6P_1-epimerase"/>
</dbReference>
<gene>
    <name evidence="9" type="ORF">JIN78_07590</name>
</gene>
<evidence type="ECO:0000256" key="4">
    <source>
        <dbReference type="ARBA" id="ARBA00023277"/>
    </source>
</evidence>
<reference evidence="9" key="1">
    <citation type="submission" date="2021-01" db="EMBL/GenBank/DDBJ databases">
        <title>Modified the classification status of verrucomicrobia.</title>
        <authorList>
            <person name="Feng X."/>
        </authorList>
    </citation>
    <scope>NUCLEOTIDE SEQUENCE</scope>
    <source>
        <strain evidence="9">KCTC 12986</strain>
    </source>
</reference>
<dbReference type="EC" id="5.1.3.3" evidence="5"/>
<feature type="binding site" evidence="8">
    <location>
        <begin position="78"/>
        <end position="79"/>
    </location>
    <ligand>
        <name>beta-D-galactose</name>
        <dbReference type="ChEBI" id="CHEBI:27667"/>
    </ligand>
</feature>
<feature type="active site" description="Proton donor" evidence="6">
    <location>
        <position position="178"/>
    </location>
</feature>
<dbReference type="Pfam" id="PF01263">
    <property type="entry name" value="Aldose_epim"/>
    <property type="match status" value="1"/>
</dbReference>
<dbReference type="CDD" id="cd09019">
    <property type="entry name" value="galactose_mutarotase_like"/>
    <property type="match status" value="1"/>
</dbReference>
<feature type="active site" description="Proton acceptor" evidence="6">
    <location>
        <position position="313"/>
    </location>
</feature>
<sequence>MTAKPYGTLSNGREATLFTLTNKNGMEAKVTDYGAILVGVLVPDKDGTSKDVTLGFDDLAGWEQDTCYLGATVGRFGNRIAHGKFSLDGKDYQMVLNNEPNGVPCHLHGGTVGFNSVLWESREIENGVEFTYLSADGEEGYPGEVTAKVRYLLTDDNELIWQAEATTTAATPLNMVHHSYWNLSGDSSQRIESQRLQLEADHYLPTDPGLIPTGEVAPVAGTPLDFRQATVIGEHIEDDFEALKFAGGYDHAWVVNGEGLRLVATLSDPASGRSMTLHSEQPAVHFYAGSFLESAVPGKNGQPLLPRTGLCLETELYPDGPNKPAFPNCILRPGETYRHTMVHKFSW</sequence>
<dbReference type="Gene3D" id="2.70.98.10">
    <property type="match status" value="1"/>
</dbReference>
<evidence type="ECO:0000256" key="3">
    <source>
        <dbReference type="ARBA" id="ARBA00023235"/>
    </source>
</evidence>
<comment type="catalytic activity">
    <reaction evidence="5">
        <text>alpha-D-glucose = beta-D-glucose</text>
        <dbReference type="Rhea" id="RHEA:10264"/>
        <dbReference type="ChEBI" id="CHEBI:15903"/>
        <dbReference type="ChEBI" id="CHEBI:17925"/>
        <dbReference type="EC" id="5.1.3.3"/>
    </reaction>
</comment>
<protein>
    <recommendedName>
        <fullName evidence="5">Aldose 1-epimerase</fullName>
        <ecNumber evidence="5">5.1.3.3</ecNumber>
    </recommendedName>
</protein>